<feature type="compositionally biased region" description="Acidic residues" evidence="6">
    <location>
        <begin position="363"/>
        <end position="375"/>
    </location>
</feature>
<evidence type="ECO:0000256" key="2">
    <source>
        <dbReference type="ARBA" id="ARBA00022741"/>
    </source>
</evidence>
<evidence type="ECO:0000256" key="4">
    <source>
        <dbReference type="ARBA" id="ARBA00022806"/>
    </source>
</evidence>
<dbReference type="SMART" id="SM00487">
    <property type="entry name" value="DEXDc"/>
    <property type="match status" value="1"/>
</dbReference>
<feature type="region of interest" description="Disordered" evidence="6">
    <location>
        <begin position="457"/>
        <end position="478"/>
    </location>
</feature>
<dbReference type="CDD" id="cd00268">
    <property type="entry name" value="DEADc"/>
    <property type="match status" value="1"/>
</dbReference>
<feature type="domain" description="Helicase ATP-binding" evidence="7">
    <location>
        <begin position="133"/>
        <end position="327"/>
    </location>
</feature>
<proteinExistence type="predicted"/>
<dbReference type="InterPro" id="IPR044742">
    <property type="entry name" value="DEAD/DEAH_RhlB"/>
</dbReference>
<feature type="region of interest" description="Disordered" evidence="6">
    <location>
        <begin position="595"/>
        <end position="665"/>
    </location>
</feature>
<dbReference type="InterPro" id="IPR027417">
    <property type="entry name" value="P-loop_NTPase"/>
</dbReference>
<dbReference type="GO" id="GO:0003724">
    <property type="term" value="F:RNA helicase activity"/>
    <property type="evidence" value="ECO:0007669"/>
    <property type="project" value="UniProtKB-EC"/>
</dbReference>
<evidence type="ECO:0000256" key="6">
    <source>
        <dbReference type="SAM" id="MobiDB-lite"/>
    </source>
</evidence>
<evidence type="ECO:0000256" key="5">
    <source>
        <dbReference type="ARBA" id="ARBA00022840"/>
    </source>
</evidence>
<evidence type="ECO:0000256" key="3">
    <source>
        <dbReference type="ARBA" id="ARBA00022801"/>
    </source>
</evidence>
<accession>A0A813GH53</accession>
<keyword evidence="9" id="KW-1185">Reference proteome</keyword>
<evidence type="ECO:0000313" key="9">
    <source>
        <dbReference type="Proteomes" id="UP000654075"/>
    </source>
</evidence>
<dbReference type="GO" id="GO:0016787">
    <property type="term" value="F:hydrolase activity"/>
    <property type="evidence" value="ECO:0007669"/>
    <property type="project" value="UniProtKB-KW"/>
</dbReference>
<dbReference type="InterPro" id="IPR050547">
    <property type="entry name" value="DEAD_box_RNA_helicases"/>
</dbReference>
<gene>
    <name evidence="8" type="ORF">PGLA1383_LOCUS42512</name>
</gene>
<keyword evidence="5" id="KW-0067">ATP-binding</keyword>
<dbReference type="PANTHER" id="PTHR47963">
    <property type="entry name" value="DEAD-BOX ATP-DEPENDENT RNA HELICASE 47, MITOCHONDRIAL"/>
    <property type="match status" value="1"/>
</dbReference>
<keyword evidence="4" id="KW-0347">Helicase</keyword>
<sequence>MSRRRSMSSQCRSPKDARRSCWRTHLIKMPAAVLIVVLCLLSPSYTWVAPRGSCSPSASRSWLPLFETSGTWRRQRHPSPVARRAGGDDGGRRMMDLGSVTIEDLLPALPLQSRQALEERGILQPSPIQALAFPHISAGKHAVVHSETGSGKTLAYLLPSLERVRLVDEASPESTMPASVLILAPTRELAVQIVAEAEDYCHGEIALVALAARASWETLWEASLIVATPMELLELFDKEDAEDVKALVGRVEVCILDEFDELLPKQKYKGNKLARYQDEGMWPTEGLLKRLIRNNERETLQVVAASATAYSNSRKRLLKVLNRDKMERFPKMNLPLLEPNMRGAAAMEAAAAAFAVEAAAEDEEDVGDDFEEEDVAEGRRRSPRYPALPAGIKHFNWKVPVAGTHAAALAAALDKIQPESAMVFICPNAGETVKGVVEDLQQSGWSGAAALTQMLFPDSRNTGKGKSARRSGESRGWRSANRLQSLRDTTRLGFSGAADTYREAPILVSSEESVRGLHLDAVEAIFVLGMPKSAAAYLHMAGRTGRLPHPYGSAVLVAHGREIAKVTNGFSGQTGIREWTVLGRGSPPPSVLPVEFRGGQQRLPDPGRRVERPEPWETGPWRRQQMLDEVGGGADPARSSDSGRTRSAAAERLDASLGAPVRRPR</sequence>
<dbReference type="AlphaFoldDB" id="A0A813GH53"/>
<dbReference type="Gene3D" id="3.40.50.300">
    <property type="entry name" value="P-loop containing nucleotide triphosphate hydrolases"/>
    <property type="match status" value="2"/>
</dbReference>
<dbReference type="InterPro" id="IPR014001">
    <property type="entry name" value="Helicase_ATP-bd"/>
</dbReference>
<dbReference type="InterPro" id="IPR011545">
    <property type="entry name" value="DEAD/DEAH_box_helicase_dom"/>
</dbReference>
<dbReference type="PROSITE" id="PS51192">
    <property type="entry name" value="HELICASE_ATP_BIND_1"/>
    <property type="match status" value="1"/>
</dbReference>
<evidence type="ECO:0000259" key="7">
    <source>
        <dbReference type="PROSITE" id="PS51192"/>
    </source>
</evidence>
<reference evidence="8" key="1">
    <citation type="submission" date="2021-02" db="EMBL/GenBank/DDBJ databases">
        <authorList>
            <person name="Dougan E. K."/>
            <person name="Rhodes N."/>
            <person name="Thang M."/>
            <person name="Chan C."/>
        </authorList>
    </citation>
    <scope>NUCLEOTIDE SEQUENCE</scope>
</reference>
<feature type="compositionally biased region" description="Basic and acidic residues" evidence="6">
    <location>
        <begin position="605"/>
        <end position="615"/>
    </location>
</feature>
<organism evidence="8 9">
    <name type="scientific">Polarella glacialis</name>
    <name type="common">Dinoflagellate</name>
    <dbReference type="NCBI Taxonomy" id="89957"/>
    <lineage>
        <taxon>Eukaryota</taxon>
        <taxon>Sar</taxon>
        <taxon>Alveolata</taxon>
        <taxon>Dinophyceae</taxon>
        <taxon>Suessiales</taxon>
        <taxon>Suessiaceae</taxon>
        <taxon>Polarella</taxon>
    </lineage>
</organism>
<keyword evidence="2" id="KW-0547">Nucleotide-binding</keyword>
<evidence type="ECO:0000313" key="8">
    <source>
        <dbReference type="EMBL" id="CAE8625516.1"/>
    </source>
</evidence>
<dbReference type="OMA" id="IRWAANE"/>
<dbReference type="Proteomes" id="UP000654075">
    <property type="component" value="Unassembled WGS sequence"/>
</dbReference>
<dbReference type="GO" id="GO:0005524">
    <property type="term" value="F:ATP binding"/>
    <property type="evidence" value="ECO:0007669"/>
    <property type="project" value="UniProtKB-KW"/>
</dbReference>
<dbReference type="PANTHER" id="PTHR47963:SF8">
    <property type="entry name" value="ATP-DEPENDENT RNA HELICASE DEAD"/>
    <property type="match status" value="1"/>
</dbReference>
<dbReference type="SUPFAM" id="SSF52540">
    <property type="entry name" value="P-loop containing nucleoside triphosphate hydrolases"/>
    <property type="match status" value="2"/>
</dbReference>
<feature type="region of interest" description="Disordered" evidence="6">
    <location>
        <begin position="363"/>
        <end position="382"/>
    </location>
</feature>
<keyword evidence="3" id="KW-0378">Hydrolase</keyword>
<dbReference type="GO" id="GO:0003723">
    <property type="term" value="F:RNA binding"/>
    <property type="evidence" value="ECO:0007669"/>
    <property type="project" value="TreeGrafter"/>
</dbReference>
<dbReference type="EMBL" id="CAJNNV010028699">
    <property type="protein sequence ID" value="CAE8625516.1"/>
    <property type="molecule type" value="Genomic_DNA"/>
</dbReference>
<comment type="caution">
    <text evidence="8">The sequence shown here is derived from an EMBL/GenBank/DDBJ whole genome shotgun (WGS) entry which is preliminary data.</text>
</comment>
<feature type="compositionally biased region" description="Basic and acidic residues" evidence="6">
    <location>
        <begin position="641"/>
        <end position="654"/>
    </location>
</feature>
<dbReference type="EC" id="3.6.4.13" evidence="1"/>
<dbReference type="OrthoDB" id="447864at2759"/>
<dbReference type="Pfam" id="PF00270">
    <property type="entry name" value="DEAD"/>
    <property type="match status" value="1"/>
</dbReference>
<evidence type="ECO:0000256" key="1">
    <source>
        <dbReference type="ARBA" id="ARBA00012552"/>
    </source>
</evidence>
<protein>
    <recommendedName>
        <fullName evidence="1">RNA helicase</fullName>
        <ecNumber evidence="1">3.6.4.13</ecNumber>
    </recommendedName>
</protein>
<name>A0A813GH53_POLGL</name>